<dbReference type="PROSITE" id="PS50090">
    <property type="entry name" value="MYB_LIKE"/>
    <property type="match status" value="3"/>
</dbReference>
<evidence type="ECO:0000256" key="1">
    <source>
        <dbReference type="ARBA" id="ARBA00022737"/>
    </source>
</evidence>
<evidence type="ECO:0000256" key="2">
    <source>
        <dbReference type="ARBA" id="ARBA00023015"/>
    </source>
</evidence>
<dbReference type="PROSITE" id="PS51294">
    <property type="entry name" value="HTH_MYB"/>
    <property type="match status" value="3"/>
</dbReference>
<feature type="domain" description="HTH myb-type" evidence="7">
    <location>
        <begin position="58"/>
        <end position="110"/>
    </location>
</feature>
<dbReference type="Pfam" id="PF00249">
    <property type="entry name" value="Myb_DNA-binding"/>
    <property type="match status" value="1"/>
</dbReference>
<feature type="domain" description="Myb-like" evidence="6">
    <location>
        <begin position="9"/>
        <end position="52"/>
    </location>
</feature>
<dbReference type="InterPro" id="IPR017930">
    <property type="entry name" value="Myb_dom"/>
</dbReference>
<dbReference type="AlphaFoldDB" id="A0ABD3EQP2"/>
<keyword evidence="4" id="KW-0804">Transcription</keyword>
<dbReference type="Gene3D" id="1.10.10.60">
    <property type="entry name" value="Homeodomain-like"/>
    <property type="match status" value="3"/>
</dbReference>
<evidence type="ECO:0000313" key="9">
    <source>
        <dbReference type="Proteomes" id="UP001632037"/>
    </source>
</evidence>
<sequence length="226" mass="25686">MHTATPTVWTPHDDDRLRSAVRCHGVRRWDSVAAAVPNWTQEACAARWDQLQSRGTAVTRQPWSAAEDERLRDSVTNQGASKWAIVASFLPGRTTKQCRERWRNQLDPTVNHGVWTPDEDQQLIVLHDKFANAWTRIAAQLPGRTDNAVKNRWHSAQFRNRDYHHILSPPRQILEIDEEELGTIDAPVRPVAVVPDVDLNSSCGSDGVESFDMWTFLTEFLADAVE</sequence>
<dbReference type="InterPro" id="IPR051575">
    <property type="entry name" value="Myb-like_DNA-bd"/>
</dbReference>
<name>A0ABD3EQP2_9STRA</name>
<evidence type="ECO:0008006" key="10">
    <source>
        <dbReference type="Google" id="ProtNLM"/>
    </source>
</evidence>
<dbReference type="EMBL" id="JBIMZQ010000074">
    <property type="protein sequence ID" value="KAL3656760.1"/>
    <property type="molecule type" value="Genomic_DNA"/>
</dbReference>
<dbReference type="InterPro" id="IPR001005">
    <property type="entry name" value="SANT/Myb"/>
</dbReference>
<feature type="domain" description="Myb-like" evidence="6">
    <location>
        <begin position="55"/>
        <end position="106"/>
    </location>
</feature>
<dbReference type="InterPro" id="IPR009057">
    <property type="entry name" value="Homeodomain-like_sf"/>
</dbReference>
<feature type="domain" description="Myb-like" evidence="6">
    <location>
        <begin position="107"/>
        <end position="157"/>
    </location>
</feature>
<keyword evidence="3" id="KW-0238">DNA-binding</keyword>
<dbReference type="GO" id="GO:0003677">
    <property type="term" value="F:DNA binding"/>
    <property type="evidence" value="ECO:0007669"/>
    <property type="project" value="UniProtKB-KW"/>
</dbReference>
<evidence type="ECO:0000256" key="4">
    <source>
        <dbReference type="ARBA" id="ARBA00023163"/>
    </source>
</evidence>
<dbReference type="PANTHER" id="PTHR46621:SF1">
    <property type="entry name" value="SNRNA-ACTIVATING PROTEIN COMPLEX SUBUNIT 4"/>
    <property type="match status" value="1"/>
</dbReference>
<keyword evidence="5" id="KW-0539">Nucleus</keyword>
<dbReference type="FunFam" id="1.10.10.60:FF:000010">
    <property type="entry name" value="Transcriptional activator Myb isoform A"/>
    <property type="match status" value="1"/>
</dbReference>
<evidence type="ECO:0000256" key="5">
    <source>
        <dbReference type="ARBA" id="ARBA00023242"/>
    </source>
</evidence>
<dbReference type="SMART" id="SM00717">
    <property type="entry name" value="SANT"/>
    <property type="match status" value="3"/>
</dbReference>
<dbReference type="CDD" id="cd00167">
    <property type="entry name" value="SANT"/>
    <property type="match status" value="3"/>
</dbReference>
<gene>
    <name evidence="8" type="ORF">V7S43_018319</name>
</gene>
<keyword evidence="1" id="KW-0677">Repeat</keyword>
<evidence type="ECO:0000259" key="6">
    <source>
        <dbReference type="PROSITE" id="PS50090"/>
    </source>
</evidence>
<dbReference type="Pfam" id="PF13921">
    <property type="entry name" value="Myb_DNA-bind_6"/>
    <property type="match status" value="1"/>
</dbReference>
<keyword evidence="2" id="KW-0805">Transcription regulation</keyword>
<dbReference type="Proteomes" id="UP001632037">
    <property type="component" value="Unassembled WGS sequence"/>
</dbReference>
<evidence type="ECO:0000313" key="8">
    <source>
        <dbReference type="EMBL" id="KAL3656760.1"/>
    </source>
</evidence>
<keyword evidence="9" id="KW-1185">Reference proteome</keyword>
<evidence type="ECO:0000256" key="3">
    <source>
        <dbReference type="ARBA" id="ARBA00023125"/>
    </source>
</evidence>
<dbReference type="SUPFAM" id="SSF46689">
    <property type="entry name" value="Homeodomain-like"/>
    <property type="match status" value="2"/>
</dbReference>
<reference evidence="8 9" key="1">
    <citation type="submission" date="2024-09" db="EMBL/GenBank/DDBJ databases">
        <title>Genome sequencing and assembly of Phytophthora oleae, isolate VK10A, causative agent of rot of olive drupes.</title>
        <authorList>
            <person name="Conti Taguali S."/>
            <person name="Riolo M."/>
            <person name="La Spada F."/>
            <person name="Cacciola S.O."/>
            <person name="Dionisio G."/>
        </authorList>
    </citation>
    <scope>NUCLEOTIDE SEQUENCE [LARGE SCALE GENOMIC DNA]</scope>
    <source>
        <strain evidence="8 9">VK10A</strain>
    </source>
</reference>
<protein>
    <recommendedName>
        <fullName evidence="10">Myb-like DNA-binding protein</fullName>
    </recommendedName>
</protein>
<proteinExistence type="predicted"/>
<organism evidence="8 9">
    <name type="scientific">Phytophthora oleae</name>
    <dbReference type="NCBI Taxonomy" id="2107226"/>
    <lineage>
        <taxon>Eukaryota</taxon>
        <taxon>Sar</taxon>
        <taxon>Stramenopiles</taxon>
        <taxon>Oomycota</taxon>
        <taxon>Peronosporomycetes</taxon>
        <taxon>Peronosporales</taxon>
        <taxon>Peronosporaceae</taxon>
        <taxon>Phytophthora</taxon>
    </lineage>
</organism>
<feature type="domain" description="HTH myb-type" evidence="7">
    <location>
        <begin position="111"/>
        <end position="161"/>
    </location>
</feature>
<comment type="caution">
    <text evidence="8">The sequence shown here is derived from an EMBL/GenBank/DDBJ whole genome shotgun (WGS) entry which is preliminary data.</text>
</comment>
<accession>A0ABD3EQP2</accession>
<evidence type="ECO:0000259" key="7">
    <source>
        <dbReference type="PROSITE" id="PS51294"/>
    </source>
</evidence>
<feature type="domain" description="HTH myb-type" evidence="7">
    <location>
        <begin position="1"/>
        <end position="56"/>
    </location>
</feature>
<dbReference type="PANTHER" id="PTHR46621">
    <property type="entry name" value="SNRNA-ACTIVATING PROTEIN COMPLEX SUBUNIT 4"/>
    <property type="match status" value="1"/>
</dbReference>